<dbReference type="Proteomes" id="UP000186795">
    <property type="component" value="Unassembled WGS sequence"/>
</dbReference>
<evidence type="ECO:0000256" key="1">
    <source>
        <dbReference type="SAM" id="MobiDB-lite"/>
    </source>
</evidence>
<dbReference type="EMBL" id="FTOD01000009">
    <property type="protein sequence ID" value="SIS99215.1"/>
    <property type="molecule type" value="Genomic_DNA"/>
</dbReference>
<evidence type="ECO:0000313" key="2">
    <source>
        <dbReference type="EMBL" id="SIS99215.1"/>
    </source>
</evidence>
<dbReference type="RefSeq" id="WP_076525711.1">
    <property type="nucleotide sequence ID" value="NZ_CP048103.1"/>
</dbReference>
<dbReference type="InterPro" id="IPR005500">
    <property type="entry name" value="DUF309"/>
</dbReference>
<organism evidence="2 3">
    <name type="scientific">Kroppenstedtia eburnea</name>
    <dbReference type="NCBI Taxonomy" id="714067"/>
    <lineage>
        <taxon>Bacteria</taxon>
        <taxon>Bacillati</taxon>
        <taxon>Bacillota</taxon>
        <taxon>Bacilli</taxon>
        <taxon>Bacillales</taxon>
        <taxon>Thermoactinomycetaceae</taxon>
        <taxon>Kroppenstedtia</taxon>
    </lineage>
</organism>
<dbReference type="PANTHER" id="PTHR34796:SF1">
    <property type="entry name" value="EXPRESSED PROTEIN"/>
    <property type="match status" value="1"/>
</dbReference>
<sequence>MHSVGDSRYSPLFVKFIHHFNGDRDYYECHEVLEELWMEEGRGPLYQGLLQVAVALYHHRNGNVNGARKLFRGALGKLEYQPEDALGIDLAAFRRDAQARLDVLEQSTEAPFPERHLNIRVLDPLLREQVEAMGRESGIEPRGTTGEKEVL</sequence>
<keyword evidence="3" id="KW-1185">Reference proteome</keyword>
<gene>
    <name evidence="2" type="ORF">SAMN05421790_10990</name>
</gene>
<dbReference type="SUPFAM" id="SSF140663">
    <property type="entry name" value="TTHA0068-like"/>
    <property type="match status" value="1"/>
</dbReference>
<reference evidence="3" key="1">
    <citation type="submission" date="2017-01" db="EMBL/GenBank/DDBJ databases">
        <authorList>
            <person name="Varghese N."/>
            <person name="Submissions S."/>
        </authorList>
    </citation>
    <scope>NUCLEOTIDE SEQUENCE [LARGE SCALE GENOMIC DNA]</scope>
    <source>
        <strain evidence="3">DSM 45196</strain>
    </source>
</reference>
<evidence type="ECO:0008006" key="4">
    <source>
        <dbReference type="Google" id="ProtNLM"/>
    </source>
</evidence>
<name>A0A1N7NLD8_9BACL</name>
<feature type="region of interest" description="Disordered" evidence="1">
    <location>
        <begin position="132"/>
        <end position="151"/>
    </location>
</feature>
<dbReference type="InterPro" id="IPR023203">
    <property type="entry name" value="TTHA0068_sf"/>
</dbReference>
<proteinExistence type="predicted"/>
<dbReference type="Pfam" id="PF03745">
    <property type="entry name" value="DUF309"/>
    <property type="match status" value="1"/>
</dbReference>
<dbReference type="Gene3D" id="1.10.3450.10">
    <property type="entry name" value="TTHA0068-like"/>
    <property type="match status" value="1"/>
</dbReference>
<dbReference type="AlphaFoldDB" id="A0A1N7NLD8"/>
<evidence type="ECO:0000313" key="3">
    <source>
        <dbReference type="Proteomes" id="UP000186795"/>
    </source>
</evidence>
<dbReference type="PANTHER" id="PTHR34796">
    <property type="entry name" value="EXPRESSED PROTEIN"/>
    <property type="match status" value="1"/>
</dbReference>
<accession>A0A1N7NLD8</accession>
<protein>
    <recommendedName>
        <fullName evidence="4">DUF309 domain-containing protein</fullName>
    </recommendedName>
</protein>